<keyword evidence="3" id="KW-0804">Transcription</keyword>
<dbReference type="InterPro" id="IPR036271">
    <property type="entry name" value="Tet_transcr_reg_TetR-rel_C_sf"/>
</dbReference>
<proteinExistence type="predicted"/>
<dbReference type="InterPro" id="IPR041479">
    <property type="entry name" value="TetR_CgmR_C"/>
</dbReference>
<dbReference type="SUPFAM" id="SSF48498">
    <property type="entry name" value="Tetracyclin repressor-like, C-terminal domain"/>
    <property type="match status" value="1"/>
</dbReference>
<evidence type="ECO:0000313" key="6">
    <source>
        <dbReference type="EMBL" id="MCU6793297.1"/>
    </source>
</evidence>
<organism evidence="6 7">
    <name type="scientific">Paenibacillus baimaensis</name>
    <dbReference type="NCBI Taxonomy" id="2982185"/>
    <lineage>
        <taxon>Bacteria</taxon>
        <taxon>Bacillati</taxon>
        <taxon>Bacillota</taxon>
        <taxon>Bacilli</taxon>
        <taxon>Bacillales</taxon>
        <taxon>Paenibacillaceae</taxon>
        <taxon>Paenibacillus</taxon>
    </lineage>
</organism>
<evidence type="ECO:0000313" key="7">
    <source>
        <dbReference type="Proteomes" id="UP001652445"/>
    </source>
</evidence>
<dbReference type="EMBL" id="JAOQIO010000042">
    <property type="protein sequence ID" value="MCU6793297.1"/>
    <property type="molecule type" value="Genomic_DNA"/>
</dbReference>
<gene>
    <name evidence="6" type="ORF">OB236_14360</name>
</gene>
<keyword evidence="1" id="KW-0805">Transcription regulation</keyword>
<evidence type="ECO:0000256" key="1">
    <source>
        <dbReference type="ARBA" id="ARBA00023015"/>
    </source>
</evidence>
<dbReference type="PRINTS" id="PR00455">
    <property type="entry name" value="HTHTETR"/>
</dbReference>
<reference evidence="6 7" key="1">
    <citation type="submission" date="2022-09" db="EMBL/GenBank/DDBJ databases">
        <authorList>
            <person name="Han X.L."/>
            <person name="Wang Q."/>
            <person name="Lu T."/>
        </authorList>
    </citation>
    <scope>NUCLEOTIDE SEQUENCE [LARGE SCALE GENOMIC DNA]</scope>
    <source>
        <strain evidence="6 7">WQ 127069</strain>
    </source>
</reference>
<dbReference type="Proteomes" id="UP001652445">
    <property type="component" value="Unassembled WGS sequence"/>
</dbReference>
<dbReference type="RefSeq" id="WP_262684604.1">
    <property type="nucleotide sequence ID" value="NZ_JAOQIO010000042.1"/>
</dbReference>
<comment type="caution">
    <text evidence="6">The sequence shown here is derived from an EMBL/GenBank/DDBJ whole genome shotgun (WGS) entry which is preliminary data.</text>
</comment>
<sequence length="183" mass="20853">MKTKKRDLKRELILKTVSQIVSEEGVEKLTLEAVAQKAGISKGGLLYHFPNKDSLILGVIEQLSNHFVEGFNKRANDDPHSKGKWTRSYIETSFFGESDVNDLYTAISAAHFTNPEMLQRLQYEYSEIQNKIENDELDPVRATLVRLAIDGLWFAEMFGLAPPKSDLRQKVIEQLKVSIQEVK</sequence>
<dbReference type="InterPro" id="IPR050109">
    <property type="entry name" value="HTH-type_TetR-like_transc_reg"/>
</dbReference>
<evidence type="ECO:0000256" key="3">
    <source>
        <dbReference type="ARBA" id="ARBA00023163"/>
    </source>
</evidence>
<dbReference type="SUPFAM" id="SSF46689">
    <property type="entry name" value="Homeodomain-like"/>
    <property type="match status" value="1"/>
</dbReference>
<keyword evidence="7" id="KW-1185">Reference proteome</keyword>
<feature type="DNA-binding region" description="H-T-H motif" evidence="4">
    <location>
        <begin position="30"/>
        <end position="49"/>
    </location>
</feature>
<evidence type="ECO:0000256" key="4">
    <source>
        <dbReference type="PROSITE-ProRule" id="PRU00335"/>
    </source>
</evidence>
<dbReference type="InterPro" id="IPR001647">
    <property type="entry name" value="HTH_TetR"/>
</dbReference>
<name>A0ABT2UFB1_9BACL</name>
<keyword evidence="2 4" id="KW-0238">DNA-binding</keyword>
<feature type="domain" description="HTH tetR-type" evidence="5">
    <location>
        <begin position="7"/>
        <end position="67"/>
    </location>
</feature>
<dbReference type="InterPro" id="IPR009057">
    <property type="entry name" value="Homeodomain-like_sf"/>
</dbReference>
<dbReference type="Pfam" id="PF17937">
    <property type="entry name" value="TetR_C_28"/>
    <property type="match status" value="1"/>
</dbReference>
<evidence type="ECO:0000259" key="5">
    <source>
        <dbReference type="PROSITE" id="PS50977"/>
    </source>
</evidence>
<dbReference type="Gene3D" id="1.10.357.10">
    <property type="entry name" value="Tetracycline Repressor, domain 2"/>
    <property type="match status" value="1"/>
</dbReference>
<protein>
    <submittedName>
        <fullName evidence="6">TetR/AcrR family transcriptional regulator</fullName>
    </submittedName>
</protein>
<accession>A0ABT2UFB1</accession>
<evidence type="ECO:0000256" key="2">
    <source>
        <dbReference type="ARBA" id="ARBA00023125"/>
    </source>
</evidence>
<dbReference type="PANTHER" id="PTHR30055:SF234">
    <property type="entry name" value="HTH-TYPE TRANSCRIPTIONAL REGULATOR BETI"/>
    <property type="match status" value="1"/>
</dbReference>
<dbReference type="Pfam" id="PF00440">
    <property type="entry name" value="TetR_N"/>
    <property type="match status" value="1"/>
</dbReference>
<dbReference type="PROSITE" id="PS50977">
    <property type="entry name" value="HTH_TETR_2"/>
    <property type="match status" value="1"/>
</dbReference>
<dbReference type="PANTHER" id="PTHR30055">
    <property type="entry name" value="HTH-TYPE TRANSCRIPTIONAL REGULATOR RUTR"/>
    <property type="match status" value="1"/>
</dbReference>